<protein>
    <recommendedName>
        <fullName evidence="10">Signal peptidase I</fullName>
        <ecNumber evidence="10">3.4.21.89</ecNumber>
    </recommendedName>
</protein>
<evidence type="ECO:0000256" key="1">
    <source>
        <dbReference type="ARBA" id="ARBA00004648"/>
    </source>
</evidence>
<keyword evidence="4 12" id="KW-0378">Hydrolase</keyword>
<name>A0A6G1X2H7_9BACI</name>
<dbReference type="GO" id="GO:0004252">
    <property type="term" value="F:serine-type endopeptidase activity"/>
    <property type="evidence" value="ECO:0007669"/>
    <property type="project" value="UniProtKB-UniRule"/>
</dbReference>
<comment type="subcellular location">
    <subcellularLocation>
        <location evidence="1">Endoplasmic reticulum membrane</location>
        <topology evidence="1">Single-pass type II membrane protein</topology>
    </subcellularLocation>
</comment>
<dbReference type="GO" id="GO:0016020">
    <property type="term" value="C:membrane"/>
    <property type="evidence" value="ECO:0007669"/>
    <property type="project" value="UniProtKB-UniRule"/>
</dbReference>
<dbReference type="InterPro" id="IPR036286">
    <property type="entry name" value="LexA/Signal_pep-like_sf"/>
</dbReference>
<dbReference type="GO" id="GO:0009003">
    <property type="term" value="F:signal peptidase activity"/>
    <property type="evidence" value="ECO:0007669"/>
    <property type="project" value="UniProtKB-EC"/>
</dbReference>
<dbReference type="NCBIfam" id="NF046067">
    <property type="entry name" value="SigPepSipWBacil"/>
    <property type="match status" value="1"/>
</dbReference>
<proteinExistence type="predicted"/>
<keyword evidence="6" id="KW-0735">Signal-anchor</keyword>
<dbReference type="Gene3D" id="2.10.109.10">
    <property type="entry name" value="Umud Fragment, subunit A"/>
    <property type="match status" value="1"/>
</dbReference>
<evidence type="ECO:0000256" key="8">
    <source>
        <dbReference type="ARBA" id="ARBA00023136"/>
    </source>
</evidence>
<evidence type="ECO:0000256" key="6">
    <source>
        <dbReference type="ARBA" id="ARBA00022968"/>
    </source>
</evidence>
<evidence type="ECO:0000256" key="9">
    <source>
        <dbReference type="ARBA" id="ARBA00045533"/>
    </source>
</evidence>
<dbReference type="OrthoDB" id="2243765at2"/>
<dbReference type="InterPro" id="IPR001733">
    <property type="entry name" value="Peptidase_S26B"/>
</dbReference>
<dbReference type="PANTHER" id="PTHR10806">
    <property type="entry name" value="SIGNAL PEPTIDASE COMPLEX CATALYTIC SUBUNIT SEC11"/>
    <property type="match status" value="1"/>
</dbReference>
<feature type="transmembrane region" description="Helical" evidence="11">
    <location>
        <begin position="166"/>
        <end position="187"/>
    </location>
</feature>
<dbReference type="GO" id="GO:0006465">
    <property type="term" value="P:signal peptide processing"/>
    <property type="evidence" value="ECO:0007669"/>
    <property type="project" value="UniProtKB-UniRule"/>
</dbReference>
<gene>
    <name evidence="12" type="ORF">GH754_01650</name>
</gene>
<sequence>MEIPKRTVTKGKRKYKFTKKNVFNGVKNTLYLLVCTTLLLLTVLVLSTRASGGEPQIFGYQFKTVLSGSMEPTFETGSIIVVKRVENPTSLQEGDVITYQASENTLVTHRIIERFTQGENTFYRTQGDNNDGPDSRPVLSENVVAKYTGLTIPLIGYFLNFASSPMGTAILLIGPGLMLLGYAVYSFRLALKELDRQNKEVAASTDTEA</sequence>
<dbReference type="PANTHER" id="PTHR10806:SF6">
    <property type="entry name" value="SIGNAL PEPTIDASE COMPLEX CATALYTIC SUBUNIT SEC11"/>
    <property type="match status" value="1"/>
</dbReference>
<dbReference type="PRINTS" id="PR00728">
    <property type="entry name" value="SIGNALPTASE"/>
</dbReference>
<reference evidence="12 13" key="1">
    <citation type="submission" date="2019-11" db="EMBL/GenBank/DDBJ databases">
        <authorList>
            <person name="Li J."/>
        </authorList>
    </citation>
    <scope>NUCLEOTIDE SEQUENCE [LARGE SCALE GENOMIC DNA]</scope>
    <source>
        <strain evidence="12 13">J4</strain>
    </source>
</reference>
<dbReference type="EMBL" id="WJNH01000001">
    <property type="protein sequence ID" value="MRG85028.1"/>
    <property type="molecule type" value="Genomic_DNA"/>
</dbReference>
<organism evidence="12 13">
    <name type="scientific">Salinibacillus xinjiangensis</name>
    <dbReference type="NCBI Taxonomy" id="1229268"/>
    <lineage>
        <taxon>Bacteria</taxon>
        <taxon>Bacillati</taxon>
        <taxon>Bacillota</taxon>
        <taxon>Bacilli</taxon>
        <taxon>Bacillales</taxon>
        <taxon>Bacillaceae</taxon>
        <taxon>Salinibacillus</taxon>
    </lineage>
</organism>
<evidence type="ECO:0000256" key="11">
    <source>
        <dbReference type="SAM" id="Phobius"/>
    </source>
</evidence>
<dbReference type="AlphaFoldDB" id="A0A6G1X2H7"/>
<dbReference type="SUPFAM" id="SSF51306">
    <property type="entry name" value="LexA/Signal peptidase"/>
    <property type="match status" value="1"/>
</dbReference>
<keyword evidence="3 11" id="KW-0812">Transmembrane</keyword>
<keyword evidence="2" id="KW-0645">Protease</keyword>
<evidence type="ECO:0000256" key="4">
    <source>
        <dbReference type="ARBA" id="ARBA00022801"/>
    </source>
</evidence>
<dbReference type="RefSeq" id="WP_153726984.1">
    <property type="nucleotide sequence ID" value="NZ_WJNH01000001.1"/>
</dbReference>
<dbReference type="NCBIfam" id="TIGR02228">
    <property type="entry name" value="sigpep_I_arch"/>
    <property type="match status" value="1"/>
</dbReference>
<dbReference type="Proteomes" id="UP000480185">
    <property type="component" value="Unassembled WGS sequence"/>
</dbReference>
<keyword evidence="5" id="KW-0256">Endoplasmic reticulum</keyword>
<evidence type="ECO:0000256" key="3">
    <source>
        <dbReference type="ARBA" id="ARBA00022692"/>
    </source>
</evidence>
<dbReference type="PROSITE" id="PS00501">
    <property type="entry name" value="SPASE_I_1"/>
    <property type="match status" value="1"/>
</dbReference>
<evidence type="ECO:0000256" key="5">
    <source>
        <dbReference type="ARBA" id="ARBA00022824"/>
    </source>
</evidence>
<dbReference type="EC" id="3.4.21.89" evidence="10"/>
<dbReference type="InterPro" id="IPR019533">
    <property type="entry name" value="Peptidase_S26"/>
</dbReference>
<evidence type="ECO:0000256" key="2">
    <source>
        <dbReference type="ARBA" id="ARBA00022670"/>
    </source>
</evidence>
<keyword evidence="13" id="KW-1185">Reference proteome</keyword>
<comment type="caution">
    <text evidence="12">The sequence shown here is derived from an EMBL/GenBank/DDBJ whole genome shotgun (WGS) entry which is preliminary data.</text>
</comment>
<comment type="function">
    <text evidence="9">Catalytic component of the signal peptidase complex (SPC) which catalyzes the cleavage of N-terminal signal sequences from nascent proteins as they are translocated into the lumen of the endoplasmic reticulum. Specifically cleaves N-terminal signal peptides that contain a hydrophobic alpha-helix (h-region) shorter than 18-20 amino acids.</text>
</comment>
<keyword evidence="8 11" id="KW-0472">Membrane</keyword>
<evidence type="ECO:0000256" key="10">
    <source>
        <dbReference type="NCBIfam" id="TIGR02228"/>
    </source>
</evidence>
<keyword evidence="7 11" id="KW-1133">Transmembrane helix</keyword>
<accession>A0A6G1X2H7</accession>
<dbReference type="CDD" id="cd06530">
    <property type="entry name" value="S26_SPase_I"/>
    <property type="match status" value="1"/>
</dbReference>
<evidence type="ECO:0000313" key="12">
    <source>
        <dbReference type="EMBL" id="MRG85028.1"/>
    </source>
</evidence>
<evidence type="ECO:0000313" key="13">
    <source>
        <dbReference type="Proteomes" id="UP000480185"/>
    </source>
</evidence>
<evidence type="ECO:0000256" key="7">
    <source>
        <dbReference type="ARBA" id="ARBA00022989"/>
    </source>
</evidence>
<dbReference type="InterPro" id="IPR019756">
    <property type="entry name" value="Pept_S26A_signal_pept_1_Ser-AS"/>
</dbReference>